<gene>
    <name evidence="1" type="ORF">UY48_C0003G0072</name>
</gene>
<proteinExistence type="predicted"/>
<dbReference type="EMBL" id="LCQD01000003">
    <property type="protein sequence ID" value="KKW13250.1"/>
    <property type="molecule type" value="Genomic_DNA"/>
</dbReference>
<evidence type="ECO:0000313" key="1">
    <source>
        <dbReference type="EMBL" id="KKW13250.1"/>
    </source>
</evidence>
<dbReference type="Proteomes" id="UP000034588">
    <property type="component" value="Unassembled WGS sequence"/>
</dbReference>
<dbReference type="AlphaFoldDB" id="A0A0G1W3V5"/>
<organism evidence="1 2">
    <name type="scientific">Candidatus Gottesmanbacteria bacterium GW2011_GWB1_49_7</name>
    <dbReference type="NCBI Taxonomy" id="1618448"/>
    <lineage>
        <taxon>Bacteria</taxon>
        <taxon>Candidatus Gottesmaniibacteriota</taxon>
    </lineage>
</organism>
<accession>A0A0G1W3V5</accession>
<reference evidence="1 2" key="1">
    <citation type="journal article" date="2015" name="Nature">
        <title>rRNA introns, odd ribosomes, and small enigmatic genomes across a large radiation of phyla.</title>
        <authorList>
            <person name="Brown C.T."/>
            <person name="Hug L.A."/>
            <person name="Thomas B.C."/>
            <person name="Sharon I."/>
            <person name="Castelle C.J."/>
            <person name="Singh A."/>
            <person name="Wilkins M.J."/>
            <person name="Williams K.H."/>
            <person name="Banfield J.F."/>
        </authorList>
    </citation>
    <scope>NUCLEOTIDE SEQUENCE [LARGE SCALE GENOMIC DNA]</scope>
</reference>
<sequence length="95" mass="10787">MRKHIHFCPTKHTTYQPRIKEFKCPKCRAKAGDFWTYGAPKGSYEHCVALHDDDKVVCFMCRYETTGRAFAKTVQTGKSLVVCPTCKGKGAVKKK</sequence>
<protein>
    <submittedName>
        <fullName evidence="1">Uncharacterized protein</fullName>
    </submittedName>
</protein>
<comment type="caution">
    <text evidence="1">The sequence shown here is derived from an EMBL/GenBank/DDBJ whole genome shotgun (WGS) entry which is preliminary data.</text>
</comment>
<evidence type="ECO:0000313" key="2">
    <source>
        <dbReference type="Proteomes" id="UP000034588"/>
    </source>
</evidence>
<name>A0A0G1W3V5_9BACT</name>